<proteinExistence type="predicted"/>
<keyword evidence="2" id="KW-1185">Reference proteome</keyword>
<name>A0A139X3P9_9CYAN</name>
<accession>A0A139X3P9</accession>
<gene>
    <name evidence="1" type="ORF">WA1_31605</name>
</gene>
<dbReference type="Proteomes" id="UP000076925">
    <property type="component" value="Unassembled WGS sequence"/>
</dbReference>
<reference evidence="1 2" key="1">
    <citation type="journal article" date="2013" name="Genome Biol. Evol.">
        <title>Genomes of Stigonematalean cyanobacteria (subsection V) and the evolution of oxygenic photosynthesis from prokaryotes to plastids.</title>
        <authorList>
            <person name="Dagan T."/>
            <person name="Roettger M."/>
            <person name="Stucken K."/>
            <person name="Landan G."/>
            <person name="Koch R."/>
            <person name="Major P."/>
            <person name="Gould S.B."/>
            <person name="Goremykin V.V."/>
            <person name="Rippka R."/>
            <person name="Tandeau de Marsac N."/>
            <person name="Gugger M."/>
            <person name="Lockhart P.J."/>
            <person name="Allen J.F."/>
            <person name="Brune I."/>
            <person name="Maus I."/>
            <person name="Puhler A."/>
            <person name="Martin W.F."/>
        </authorList>
    </citation>
    <scope>NUCLEOTIDE SEQUENCE [LARGE SCALE GENOMIC DNA]</scope>
    <source>
        <strain evidence="1 2">PCC 7110</strain>
    </source>
</reference>
<sequence length="66" mass="7697">MQRTFIYRTAKYRVRSGSVNLNAENQTMSGDKRQSAYASWAFIKLIKKNGTIPWEQVKRELASEEI</sequence>
<comment type="caution">
    <text evidence="1">The sequence shown here is derived from an EMBL/GenBank/DDBJ whole genome shotgun (WGS) entry which is preliminary data.</text>
</comment>
<evidence type="ECO:0000313" key="1">
    <source>
        <dbReference type="EMBL" id="KYC39286.1"/>
    </source>
</evidence>
<dbReference type="EMBL" id="ANNX02000035">
    <property type="protein sequence ID" value="KYC39286.1"/>
    <property type="molecule type" value="Genomic_DNA"/>
</dbReference>
<organism evidence="1 2">
    <name type="scientific">Scytonema hofmannii PCC 7110</name>
    <dbReference type="NCBI Taxonomy" id="128403"/>
    <lineage>
        <taxon>Bacteria</taxon>
        <taxon>Bacillati</taxon>
        <taxon>Cyanobacteriota</taxon>
        <taxon>Cyanophyceae</taxon>
        <taxon>Nostocales</taxon>
        <taxon>Scytonemataceae</taxon>
        <taxon>Scytonema</taxon>
    </lineage>
</organism>
<protein>
    <submittedName>
        <fullName evidence="1">Uncharacterized protein</fullName>
    </submittedName>
</protein>
<evidence type="ECO:0000313" key="2">
    <source>
        <dbReference type="Proteomes" id="UP000076925"/>
    </source>
</evidence>
<dbReference type="AlphaFoldDB" id="A0A139X3P9"/>
<dbReference type="STRING" id="128403.WA1_31605"/>
<dbReference type="RefSeq" id="WP_017740317.1">
    <property type="nucleotide sequence ID" value="NZ_KQ976354.1"/>
</dbReference>